<dbReference type="GO" id="GO:0070040">
    <property type="term" value="F:rRNA (adenine(2503)-C2-)-methyltransferase activity"/>
    <property type="evidence" value="ECO:0007669"/>
    <property type="project" value="UniProtKB-UniRule"/>
</dbReference>
<dbReference type="InterPro" id="IPR004383">
    <property type="entry name" value="rRNA_lsu_MTrfase_RlmN/Cfr"/>
</dbReference>
<evidence type="ECO:0000256" key="12">
    <source>
        <dbReference type="ARBA" id="ARBA00023014"/>
    </source>
</evidence>
<dbReference type="PANTHER" id="PTHR30544">
    <property type="entry name" value="23S RRNA METHYLTRANSFERASE"/>
    <property type="match status" value="1"/>
</dbReference>
<comment type="function">
    <text evidence="14">Specifically methylates position 2 of adenine 2503 in 23S rRNA and position 2 of adenine 37 in tRNAs.</text>
</comment>
<evidence type="ECO:0000256" key="5">
    <source>
        <dbReference type="ARBA" id="ARBA00022552"/>
    </source>
</evidence>
<dbReference type="GO" id="GO:0070475">
    <property type="term" value="P:rRNA base methylation"/>
    <property type="evidence" value="ECO:0007669"/>
    <property type="project" value="UniProtKB-UniRule"/>
</dbReference>
<dbReference type="GO" id="GO:0051539">
    <property type="term" value="F:4 iron, 4 sulfur cluster binding"/>
    <property type="evidence" value="ECO:0007669"/>
    <property type="project" value="UniProtKB-UniRule"/>
</dbReference>
<dbReference type="EMBL" id="DXFQ01000149">
    <property type="protein sequence ID" value="HIX20518.1"/>
    <property type="molecule type" value="Genomic_DNA"/>
</dbReference>
<feature type="active site" description="S-methylcysteine intermediate" evidence="14">
    <location>
        <position position="359"/>
    </location>
</feature>
<feature type="binding site" evidence="14">
    <location>
        <position position="316"/>
    </location>
    <ligand>
        <name>S-adenosyl-L-methionine</name>
        <dbReference type="ChEBI" id="CHEBI:59789"/>
    </ligand>
</feature>
<keyword evidence="11 14" id="KW-0408">Iron</keyword>
<feature type="binding site" evidence="14">
    <location>
        <begin position="185"/>
        <end position="186"/>
    </location>
    <ligand>
        <name>S-adenosyl-L-methionine</name>
        <dbReference type="ChEBI" id="CHEBI:59789"/>
    </ligand>
</feature>
<dbReference type="InterPro" id="IPR048641">
    <property type="entry name" value="RlmN_N"/>
</dbReference>
<dbReference type="Proteomes" id="UP000823964">
    <property type="component" value="Unassembled WGS sequence"/>
</dbReference>
<comment type="miscellaneous">
    <text evidence="14">Reaction proceeds by a ping-pong mechanism involving intermediate methylation of a conserved cysteine residue.</text>
</comment>
<comment type="caution">
    <text evidence="14">Lacks conserved residue(s) required for the propagation of feature annotation.</text>
</comment>
<dbReference type="Pfam" id="PF21016">
    <property type="entry name" value="RlmN_N"/>
    <property type="match status" value="1"/>
</dbReference>
<sequence>MSDEASAPASAAAPEPSGLRPCLLEYNRDALVALLAELGQKPFRAAQLMEWMWKHRAADFASMSNLPPALREQLASRFRLRPLELVEVSQSGSGATRKFLSRLGDGHLIESVIIPASEGQGGALSSRLTLCVSSQVGCAFRCRFCASGLLGFTRHLTASEILAQILLAEQIAGERIDNLVFMGMGEPLDNIDNLLKALGIILDQQALNIGARHITVSTSGNVPGLRRLAAFGKPLRLAVSLHGADDAVRDRVMPVNRKWPLRELIPALKEWTRTSKHMVTLEYILIKDVNAMLPEAHKLAAIARELRAKVNLIPYNTVEGLPWVRPSEAECRAFCRALIAERVPVTMRYEKGHDINAACGQLRLRREQGR</sequence>
<reference evidence="16" key="1">
    <citation type="journal article" date="2021" name="PeerJ">
        <title>Extensive microbial diversity within the chicken gut microbiome revealed by metagenomics and culture.</title>
        <authorList>
            <person name="Gilroy R."/>
            <person name="Ravi A."/>
            <person name="Getino M."/>
            <person name="Pursley I."/>
            <person name="Horton D.L."/>
            <person name="Alikhan N.F."/>
            <person name="Baker D."/>
            <person name="Gharbi K."/>
            <person name="Hall N."/>
            <person name="Watson M."/>
            <person name="Adriaenssens E.M."/>
            <person name="Foster-Nyarko E."/>
            <person name="Jarju S."/>
            <person name="Secka A."/>
            <person name="Antonio M."/>
            <person name="Oren A."/>
            <person name="Chaudhuri R.R."/>
            <person name="La Ragione R."/>
            <person name="Hildebrand F."/>
            <person name="Pallen M.J."/>
        </authorList>
    </citation>
    <scope>NUCLEOTIDE SEQUENCE</scope>
    <source>
        <strain evidence="16">14975</strain>
    </source>
</reference>
<dbReference type="InterPro" id="IPR058240">
    <property type="entry name" value="rSAM_sf"/>
</dbReference>
<dbReference type="InterPro" id="IPR013785">
    <property type="entry name" value="Aldolase_TIM"/>
</dbReference>
<proteinExistence type="inferred from homology"/>
<dbReference type="InterPro" id="IPR040072">
    <property type="entry name" value="Methyltransferase_A"/>
</dbReference>
<dbReference type="GO" id="GO:0002935">
    <property type="term" value="F:tRNA (adenine(37)-C2)-methyltransferase activity"/>
    <property type="evidence" value="ECO:0007669"/>
    <property type="project" value="UniProtKB-UniRule"/>
</dbReference>
<feature type="binding site" evidence="14">
    <location>
        <position position="217"/>
    </location>
    <ligand>
        <name>S-adenosyl-L-methionine</name>
        <dbReference type="ChEBI" id="CHEBI:59789"/>
    </ligand>
</feature>
<evidence type="ECO:0000256" key="1">
    <source>
        <dbReference type="ARBA" id="ARBA00004496"/>
    </source>
</evidence>
<evidence type="ECO:0000256" key="14">
    <source>
        <dbReference type="HAMAP-Rule" id="MF_01849"/>
    </source>
</evidence>
<dbReference type="Pfam" id="PF04055">
    <property type="entry name" value="Radical_SAM"/>
    <property type="match status" value="1"/>
</dbReference>
<keyword evidence="3 14" id="KW-0004">4Fe-4S</keyword>
<evidence type="ECO:0000256" key="8">
    <source>
        <dbReference type="ARBA" id="ARBA00022691"/>
    </source>
</evidence>
<feature type="active site" description="Proton acceptor" evidence="14">
    <location>
        <position position="110"/>
    </location>
</feature>
<feature type="binding site" evidence="14">
    <location>
        <position position="138"/>
    </location>
    <ligand>
        <name>[4Fe-4S] cluster</name>
        <dbReference type="ChEBI" id="CHEBI:49883"/>
        <note>4Fe-4S-S-AdoMet</note>
    </ligand>
</feature>
<dbReference type="Gene3D" id="1.10.150.530">
    <property type="match status" value="1"/>
</dbReference>
<keyword evidence="7 14" id="KW-0808">Transferase</keyword>
<dbReference type="HAMAP" id="MF_01849">
    <property type="entry name" value="RNA_methyltr_RlmN"/>
    <property type="match status" value="1"/>
</dbReference>
<feature type="binding site" evidence="14">
    <location>
        <position position="142"/>
    </location>
    <ligand>
        <name>[4Fe-4S] cluster</name>
        <dbReference type="ChEBI" id="CHEBI:49883"/>
        <note>4Fe-4S-S-AdoMet</note>
    </ligand>
</feature>
<evidence type="ECO:0000256" key="11">
    <source>
        <dbReference type="ARBA" id="ARBA00023004"/>
    </source>
</evidence>
<dbReference type="SFLD" id="SFLDF00275">
    <property type="entry name" value="adenosine_C2_methyltransferase"/>
    <property type="match status" value="1"/>
</dbReference>
<evidence type="ECO:0000256" key="10">
    <source>
        <dbReference type="ARBA" id="ARBA00022723"/>
    </source>
</evidence>
<evidence type="ECO:0000256" key="7">
    <source>
        <dbReference type="ARBA" id="ARBA00022679"/>
    </source>
</evidence>
<keyword evidence="12 14" id="KW-0411">Iron-sulfur</keyword>
<dbReference type="GO" id="GO:0046872">
    <property type="term" value="F:metal ion binding"/>
    <property type="evidence" value="ECO:0007669"/>
    <property type="project" value="UniProtKB-KW"/>
</dbReference>
<feature type="domain" description="Radical SAM core" evidence="15">
    <location>
        <begin position="124"/>
        <end position="354"/>
    </location>
</feature>
<comment type="similarity">
    <text evidence="2 14">Belongs to the radical SAM superfamily. RlmN family.</text>
</comment>
<comment type="catalytic activity">
    <reaction evidence="14">
        <text>adenosine(2503) in 23S rRNA + 2 reduced [2Fe-2S]-[ferredoxin] + 2 S-adenosyl-L-methionine = 2-methyladenosine(2503) in 23S rRNA + 5'-deoxyadenosine + L-methionine + 2 oxidized [2Fe-2S]-[ferredoxin] + S-adenosyl-L-homocysteine</text>
        <dbReference type="Rhea" id="RHEA:42916"/>
        <dbReference type="Rhea" id="RHEA-COMP:10000"/>
        <dbReference type="Rhea" id="RHEA-COMP:10001"/>
        <dbReference type="Rhea" id="RHEA-COMP:10152"/>
        <dbReference type="Rhea" id="RHEA-COMP:10282"/>
        <dbReference type="ChEBI" id="CHEBI:17319"/>
        <dbReference type="ChEBI" id="CHEBI:33737"/>
        <dbReference type="ChEBI" id="CHEBI:33738"/>
        <dbReference type="ChEBI" id="CHEBI:57844"/>
        <dbReference type="ChEBI" id="CHEBI:57856"/>
        <dbReference type="ChEBI" id="CHEBI:59789"/>
        <dbReference type="ChEBI" id="CHEBI:74411"/>
        <dbReference type="ChEBI" id="CHEBI:74497"/>
        <dbReference type="EC" id="2.1.1.192"/>
    </reaction>
</comment>
<gene>
    <name evidence="14 16" type="primary">rlmN</name>
    <name evidence="16" type="ORF">H9862_07970</name>
</gene>
<comment type="cofactor">
    <cofactor evidence="14">
        <name>[4Fe-4S] cluster</name>
        <dbReference type="ChEBI" id="CHEBI:49883"/>
    </cofactor>
    <text evidence="14">Binds 1 [4Fe-4S] cluster. The cluster is coordinated with 3 cysteines and an exchangeable S-adenosyl-L-methionine.</text>
</comment>
<comment type="catalytic activity">
    <reaction evidence="14">
        <text>adenosine(37) in tRNA + 2 reduced [2Fe-2S]-[ferredoxin] + 2 S-adenosyl-L-methionine = 2-methyladenosine(37) in tRNA + 5'-deoxyadenosine + L-methionine + 2 oxidized [2Fe-2S]-[ferredoxin] + S-adenosyl-L-homocysteine</text>
        <dbReference type="Rhea" id="RHEA:43332"/>
        <dbReference type="Rhea" id="RHEA-COMP:10000"/>
        <dbReference type="Rhea" id="RHEA-COMP:10001"/>
        <dbReference type="Rhea" id="RHEA-COMP:10162"/>
        <dbReference type="Rhea" id="RHEA-COMP:10485"/>
        <dbReference type="ChEBI" id="CHEBI:17319"/>
        <dbReference type="ChEBI" id="CHEBI:33737"/>
        <dbReference type="ChEBI" id="CHEBI:33738"/>
        <dbReference type="ChEBI" id="CHEBI:57844"/>
        <dbReference type="ChEBI" id="CHEBI:57856"/>
        <dbReference type="ChEBI" id="CHEBI:59789"/>
        <dbReference type="ChEBI" id="CHEBI:74411"/>
        <dbReference type="ChEBI" id="CHEBI:74497"/>
        <dbReference type="EC" id="2.1.1.192"/>
    </reaction>
</comment>
<accession>A0A9D1VCF7</accession>
<reference evidence="16" key="2">
    <citation type="submission" date="2021-04" db="EMBL/GenBank/DDBJ databases">
        <authorList>
            <person name="Gilroy R."/>
        </authorList>
    </citation>
    <scope>NUCLEOTIDE SEQUENCE</scope>
    <source>
        <strain evidence="16">14975</strain>
    </source>
</reference>
<dbReference type="InterPro" id="IPR007197">
    <property type="entry name" value="rSAM"/>
</dbReference>
<dbReference type="SFLD" id="SFLDS00029">
    <property type="entry name" value="Radical_SAM"/>
    <property type="match status" value="1"/>
</dbReference>
<dbReference type="SUPFAM" id="SSF102114">
    <property type="entry name" value="Radical SAM enzymes"/>
    <property type="match status" value="1"/>
</dbReference>
<keyword evidence="5 14" id="KW-0698">rRNA processing</keyword>
<evidence type="ECO:0000256" key="4">
    <source>
        <dbReference type="ARBA" id="ARBA00022490"/>
    </source>
</evidence>
<evidence type="ECO:0000256" key="6">
    <source>
        <dbReference type="ARBA" id="ARBA00022603"/>
    </source>
</evidence>
<dbReference type="GO" id="GO:0019843">
    <property type="term" value="F:rRNA binding"/>
    <property type="evidence" value="ECO:0007669"/>
    <property type="project" value="UniProtKB-UniRule"/>
</dbReference>
<evidence type="ECO:0000259" key="15">
    <source>
        <dbReference type="PROSITE" id="PS51918"/>
    </source>
</evidence>
<dbReference type="GO" id="GO:0005737">
    <property type="term" value="C:cytoplasm"/>
    <property type="evidence" value="ECO:0007669"/>
    <property type="project" value="UniProtKB-SubCell"/>
</dbReference>
<dbReference type="EC" id="2.1.1.192" evidence="14"/>
<evidence type="ECO:0000256" key="2">
    <source>
        <dbReference type="ARBA" id="ARBA00007544"/>
    </source>
</evidence>
<comment type="subcellular location">
    <subcellularLocation>
        <location evidence="1 14">Cytoplasm</location>
    </subcellularLocation>
</comment>
<dbReference type="PIRSF" id="PIRSF006004">
    <property type="entry name" value="CHP00048"/>
    <property type="match status" value="1"/>
</dbReference>
<keyword evidence="13 14" id="KW-1015">Disulfide bond</keyword>
<dbReference type="GO" id="GO:0030488">
    <property type="term" value="P:tRNA methylation"/>
    <property type="evidence" value="ECO:0007669"/>
    <property type="project" value="UniProtKB-UniRule"/>
</dbReference>
<feature type="binding site" evidence="14">
    <location>
        <begin position="240"/>
        <end position="242"/>
    </location>
    <ligand>
        <name>S-adenosyl-L-methionine</name>
        <dbReference type="ChEBI" id="CHEBI:59789"/>
    </ligand>
</feature>
<keyword evidence="4 14" id="KW-0963">Cytoplasm</keyword>
<dbReference type="FunFam" id="3.20.20.70:FF:000014">
    <property type="entry name" value="Probable dual-specificity RNA methyltransferase RlmN"/>
    <property type="match status" value="1"/>
</dbReference>
<evidence type="ECO:0000256" key="9">
    <source>
        <dbReference type="ARBA" id="ARBA00022694"/>
    </source>
</evidence>
<evidence type="ECO:0000256" key="3">
    <source>
        <dbReference type="ARBA" id="ARBA00022485"/>
    </source>
</evidence>
<dbReference type="PROSITE" id="PS51918">
    <property type="entry name" value="RADICAL_SAM"/>
    <property type="match status" value="1"/>
</dbReference>
<dbReference type="GO" id="GO:0000049">
    <property type="term" value="F:tRNA binding"/>
    <property type="evidence" value="ECO:0007669"/>
    <property type="project" value="UniProtKB-UniRule"/>
</dbReference>
<name>A0A9D1VCF7_9BACT</name>
<keyword evidence="8 14" id="KW-0949">S-adenosyl-L-methionine</keyword>
<dbReference type="PANTHER" id="PTHR30544:SF5">
    <property type="entry name" value="RADICAL SAM CORE DOMAIN-CONTAINING PROTEIN"/>
    <property type="match status" value="1"/>
</dbReference>
<feature type="binding site" evidence="14">
    <location>
        <position position="145"/>
    </location>
    <ligand>
        <name>[4Fe-4S] cluster</name>
        <dbReference type="ChEBI" id="CHEBI:49883"/>
        <note>4Fe-4S-S-AdoMet</note>
    </ligand>
</feature>
<dbReference type="CDD" id="cd01335">
    <property type="entry name" value="Radical_SAM"/>
    <property type="match status" value="1"/>
</dbReference>
<keyword evidence="6 14" id="KW-0489">Methyltransferase</keyword>
<evidence type="ECO:0000313" key="17">
    <source>
        <dbReference type="Proteomes" id="UP000823964"/>
    </source>
</evidence>
<comment type="caution">
    <text evidence="16">The sequence shown here is derived from an EMBL/GenBank/DDBJ whole genome shotgun (WGS) entry which is preliminary data.</text>
</comment>
<dbReference type="SFLD" id="SFLDG01062">
    <property type="entry name" value="methyltransferase_(Class_A)"/>
    <property type="match status" value="1"/>
</dbReference>
<dbReference type="InterPro" id="IPR027492">
    <property type="entry name" value="RNA_MTrfase_RlmN"/>
</dbReference>
<keyword evidence="9 14" id="KW-0819">tRNA processing</keyword>
<protein>
    <recommendedName>
        <fullName evidence="14">Probable dual-specificity RNA methyltransferase RlmN</fullName>
        <ecNumber evidence="14">2.1.1.192</ecNumber>
    </recommendedName>
    <alternativeName>
        <fullName evidence="14">23S rRNA (adenine(2503)-C(2))-methyltransferase</fullName>
    </alternativeName>
    <alternativeName>
        <fullName evidence="14">23S rRNA m2A2503 methyltransferase</fullName>
    </alternativeName>
    <alternativeName>
        <fullName evidence="14">Ribosomal RNA large subunit methyltransferase N</fullName>
    </alternativeName>
    <alternativeName>
        <fullName evidence="14">tRNA (adenine(37)-C(2))-methyltransferase</fullName>
    </alternativeName>
    <alternativeName>
        <fullName evidence="14">tRNA m2A37 methyltransferase</fullName>
    </alternativeName>
</protein>
<dbReference type="NCBIfam" id="TIGR00048">
    <property type="entry name" value="rRNA_mod_RlmN"/>
    <property type="match status" value="1"/>
</dbReference>
<evidence type="ECO:0000313" key="16">
    <source>
        <dbReference type="EMBL" id="HIX20518.1"/>
    </source>
</evidence>
<evidence type="ECO:0000256" key="13">
    <source>
        <dbReference type="ARBA" id="ARBA00023157"/>
    </source>
</evidence>
<dbReference type="Gene3D" id="3.20.20.70">
    <property type="entry name" value="Aldolase class I"/>
    <property type="match status" value="1"/>
</dbReference>
<dbReference type="AlphaFoldDB" id="A0A9D1VCF7"/>
<keyword evidence="10 14" id="KW-0479">Metal-binding</keyword>
<organism evidence="16 17">
    <name type="scientific">Candidatus Akkermansia intestinigallinarum</name>
    <dbReference type="NCBI Taxonomy" id="2838431"/>
    <lineage>
        <taxon>Bacteria</taxon>
        <taxon>Pseudomonadati</taxon>
        <taxon>Verrucomicrobiota</taxon>
        <taxon>Verrucomicrobiia</taxon>
        <taxon>Verrucomicrobiales</taxon>
        <taxon>Akkermansiaceae</taxon>
        <taxon>Akkermansia</taxon>
    </lineage>
</organism>